<sequence length="111" mass="12809">MQHDGMWKIGGAGKYSLNQDHREEFVARRDTCLSEASLDPEMFGGVEEEPGKLTKLYHHMRSSKKMFLVQNNQKTIHKVFNDGNVFDVEVSIEKLLESRVFQEECMDANTD</sequence>
<dbReference type="OrthoDB" id="10071381at2759"/>
<dbReference type="Proteomes" id="UP001151529">
    <property type="component" value="Chromosome 13"/>
</dbReference>
<reference evidence="1" key="1">
    <citation type="submission" date="2022-11" db="EMBL/GenBank/DDBJ databases">
        <authorList>
            <person name="Hyden B.L."/>
            <person name="Feng K."/>
            <person name="Yates T."/>
            <person name="Jawdy S."/>
            <person name="Smart L.B."/>
            <person name="Muchero W."/>
        </authorList>
    </citation>
    <scope>NUCLEOTIDE SEQUENCE</scope>
    <source>
        <tissue evidence="1">Shoot tip</tissue>
    </source>
</reference>
<gene>
    <name evidence="1" type="ORF">OIU85_004548</name>
</gene>
<evidence type="ECO:0000313" key="1">
    <source>
        <dbReference type="EMBL" id="KAJ6693778.1"/>
    </source>
</evidence>
<name>A0A9Q0PSZ5_SALVM</name>
<dbReference type="EMBL" id="JAPFFL010000011">
    <property type="protein sequence ID" value="KAJ6693778.1"/>
    <property type="molecule type" value="Genomic_DNA"/>
</dbReference>
<proteinExistence type="predicted"/>
<keyword evidence="2" id="KW-1185">Reference proteome</keyword>
<accession>A0A9Q0PSZ5</accession>
<protein>
    <submittedName>
        <fullName evidence="1">Uncharacterized protein</fullName>
    </submittedName>
</protein>
<dbReference type="AlphaFoldDB" id="A0A9Q0PSZ5"/>
<reference evidence="1" key="2">
    <citation type="journal article" date="2023" name="Int. J. Mol. Sci.">
        <title>De Novo Assembly and Annotation of 11 Diverse Shrub Willow (Salix) Genomes Reveals Novel Gene Organization in Sex-Linked Regions.</title>
        <authorList>
            <person name="Hyden B."/>
            <person name="Feng K."/>
            <person name="Yates T.B."/>
            <person name="Jawdy S."/>
            <person name="Cereghino C."/>
            <person name="Smart L.B."/>
            <person name="Muchero W."/>
        </authorList>
    </citation>
    <scope>NUCLEOTIDE SEQUENCE [LARGE SCALE GENOMIC DNA]</scope>
    <source>
        <tissue evidence="1">Shoot tip</tissue>
    </source>
</reference>
<organism evidence="1 2">
    <name type="scientific">Salix viminalis</name>
    <name type="common">Common osier</name>
    <name type="synonym">Basket willow</name>
    <dbReference type="NCBI Taxonomy" id="40686"/>
    <lineage>
        <taxon>Eukaryota</taxon>
        <taxon>Viridiplantae</taxon>
        <taxon>Streptophyta</taxon>
        <taxon>Embryophyta</taxon>
        <taxon>Tracheophyta</taxon>
        <taxon>Spermatophyta</taxon>
        <taxon>Magnoliopsida</taxon>
        <taxon>eudicotyledons</taxon>
        <taxon>Gunneridae</taxon>
        <taxon>Pentapetalae</taxon>
        <taxon>rosids</taxon>
        <taxon>fabids</taxon>
        <taxon>Malpighiales</taxon>
        <taxon>Salicaceae</taxon>
        <taxon>Saliceae</taxon>
        <taxon>Salix</taxon>
    </lineage>
</organism>
<comment type="caution">
    <text evidence="1">The sequence shown here is derived from an EMBL/GenBank/DDBJ whole genome shotgun (WGS) entry which is preliminary data.</text>
</comment>
<evidence type="ECO:0000313" key="2">
    <source>
        <dbReference type="Proteomes" id="UP001151529"/>
    </source>
</evidence>